<feature type="binding site" evidence="3">
    <location>
        <position position="4"/>
    </location>
    <ligand>
        <name>Zn(2+)</name>
        <dbReference type="ChEBI" id="CHEBI:29105"/>
    </ligand>
</feature>
<evidence type="ECO:0000256" key="2">
    <source>
        <dbReference type="ARBA" id="ARBA00022833"/>
    </source>
</evidence>
<dbReference type="KEGG" id="nch:A0U93_13000"/>
<comment type="subunit">
    <text evidence="3">Interacts with GyrB.</text>
</comment>
<accession>A0A1U9KS74</accession>
<dbReference type="GO" id="GO:0008270">
    <property type="term" value="F:zinc ion binding"/>
    <property type="evidence" value="ECO:0007669"/>
    <property type="project" value="UniProtKB-UniRule"/>
</dbReference>
<comment type="cofactor">
    <cofactor evidence="3">
        <name>Zn(2+)</name>
        <dbReference type="ChEBI" id="CHEBI:29105"/>
    </cofactor>
    <text evidence="3">Binds 1 zinc ion.</text>
</comment>
<dbReference type="GO" id="GO:0006355">
    <property type="term" value="P:regulation of DNA-templated transcription"/>
    <property type="evidence" value="ECO:0007669"/>
    <property type="project" value="InterPro"/>
</dbReference>
<comment type="similarity">
    <text evidence="3">Belongs to the DNA gyrase inhibitor YacG family.</text>
</comment>
<keyword evidence="1 3" id="KW-0479">Metal-binding</keyword>
<evidence type="ECO:0000313" key="5">
    <source>
        <dbReference type="Proteomes" id="UP000188604"/>
    </source>
</evidence>
<dbReference type="OrthoDB" id="9809663at2"/>
<evidence type="ECO:0000256" key="1">
    <source>
        <dbReference type="ARBA" id="ARBA00022723"/>
    </source>
</evidence>
<dbReference type="RefSeq" id="WP_077807728.1">
    <property type="nucleotide sequence ID" value="NZ_BJXS01000001.1"/>
</dbReference>
<dbReference type="AlphaFoldDB" id="A0A1U9KS74"/>
<dbReference type="InterPro" id="IPR013088">
    <property type="entry name" value="Znf_NHR/GATA"/>
</dbReference>
<keyword evidence="2 3" id="KW-0862">Zinc</keyword>
<evidence type="ECO:0000256" key="3">
    <source>
        <dbReference type="HAMAP-Rule" id="MF_00649"/>
    </source>
</evidence>
<dbReference type="STRING" id="320497.A0U93_13000"/>
<proteinExistence type="inferred from homology"/>
<dbReference type="PANTHER" id="PTHR36150:SF1">
    <property type="entry name" value="DNA GYRASE INHIBITOR YACG"/>
    <property type="match status" value="1"/>
</dbReference>
<organism evidence="4 5">
    <name type="scientific">Neoasaia chiangmaiensis</name>
    <dbReference type="NCBI Taxonomy" id="320497"/>
    <lineage>
        <taxon>Bacteria</taxon>
        <taxon>Pseudomonadati</taxon>
        <taxon>Pseudomonadota</taxon>
        <taxon>Alphaproteobacteria</taxon>
        <taxon>Acetobacterales</taxon>
        <taxon>Acetobacteraceae</taxon>
        <taxon>Neoasaia</taxon>
    </lineage>
</organism>
<protein>
    <recommendedName>
        <fullName evidence="3">DNA gyrase inhibitor YacG</fullName>
    </recommendedName>
</protein>
<name>A0A1U9KS74_9PROT</name>
<dbReference type="HAMAP" id="MF_00649">
    <property type="entry name" value="DNA_gyrase_inhibitor_YacG"/>
    <property type="match status" value="1"/>
</dbReference>
<dbReference type="EMBL" id="CP014691">
    <property type="protein sequence ID" value="AQS88683.1"/>
    <property type="molecule type" value="Genomic_DNA"/>
</dbReference>
<dbReference type="SUPFAM" id="SSF57716">
    <property type="entry name" value="Glucocorticoid receptor-like (DNA-binding domain)"/>
    <property type="match status" value="1"/>
</dbReference>
<sequence>MSICPICRRPSDPKYRPFCSRRCADVDLGNWFQGSYRVPSFRIDDDEIEIDEKTGLPRVDPGNGIG</sequence>
<feature type="binding site" evidence="3">
    <location>
        <position position="23"/>
    </location>
    <ligand>
        <name>Zn(2+)</name>
        <dbReference type="ChEBI" id="CHEBI:29105"/>
    </ligand>
</feature>
<feature type="binding site" evidence="3">
    <location>
        <position position="7"/>
    </location>
    <ligand>
        <name>Zn(2+)</name>
        <dbReference type="ChEBI" id="CHEBI:29105"/>
    </ligand>
</feature>
<dbReference type="PANTHER" id="PTHR36150">
    <property type="entry name" value="DNA GYRASE INHIBITOR YACG"/>
    <property type="match status" value="1"/>
</dbReference>
<gene>
    <name evidence="3" type="primary">yacG</name>
    <name evidence="4" type="ORF">A0U93_13000</name>
</gene>
<dbReference type="Pfam" id="PF03884">
    <property type="entry name" value="YacG"/>
    <property type="match status" value="1"/>
</dbReference>
<dbReference type="Gene3D" id="3.30.50.10">
    <property type="entry name" value="Erythroid Transcription Factor GATA-1, subunit A"/>
    <property type="match status" value="1"/>
</dbReference>
<dbReference type="GO" id="GO:0008657">
    <property type="term" value="F:DNA topoisomerase type II (double strand cut, ATP-hydrolyzing) inhibitor activity"/>
    <property type="evidence" value="ECO:0007669"/>
    <property type="project" value="UniProtKB-UniRule"/>
</dbReference>
<comment type="function">
    <text evidence="3">Inhibits all the catalytic activities of DNA gyrase by preventing its interaction with DNA. Acts by binding directly to the C-terminal domain of GyrB, which probably disrupts DNA binding by the gyrase.</text>
</comment>
<feature type="binding site" evidence="3">
    <location>
        <position position="19"/>
    </location>
    <ligand>
        <name>Zn(2+)</name>
        <dbReference type="ChEBI" id="CHEBI:29105"/>
    </ligand>
</feature>
<dbReference type="Proteomes" id="UP000188604">
    <property type="component" value="Chromosome"/>
</dbReference>
<keyword evidence="5" id="KW-1185">Reference proteome</keyword>
<reference evidence="4 5" key="1">
    <citation type="submission" date="2016-03" db="EMBL/GenBank/DDBJ databases">
        <title>Acetic acid bacteria sequencing.</title>
        <authorList>
            <person name="Brandt J."/>
            <person name="Jakob F."/>
            <person name="Vogel R.F."/>
        </authorList>
    </citation>
    <scope>NUCLEOTIDE SEQUENCE [LARGE SCALE GENOMIC DNA]</scope>
    <source>
        <strain evidence="4 5">NBRC 101099</strain>
    </source>
</reference>
<evidence type="ECO:0000313" key="4">
    <source>
        <dbReference type="EMBL" id="AQS88683.1"/>
    </source>
</evidence>
<dbReference type="InterPro" id="IPR005584">
    <property type="entry name" value="DNA_gyrase_inhibitor_YacG"/>
</dbReference>